<proteinExistence type="inferred from homology"/>
<comment type="subcellular location">
    <subcellularLocation>
        <location evidence="2">Cytoplasm</location>
    </subcellularLocation>
    <subcellularLocation>
        <location evidence="1">Membrane</location>
        <topology evidence="1">Peripheral membrane protein</topology>
    </subcellularLocation>
</comment>
<feature type="compositionally biased region" description="Polar residues" evidence="7">
    <location>
        <begin position="289"/>
        <end position="298"/>
    </location>
</feature>
<evidence type="ECO:0000259" key="8">
    <source>
        <dbReference type="PROSITE" id="PS50942"/>
    </source>
</evidence>
<dbReference type="EMBL" id="SWFS01000184">
    <property type="protein sequence ID" value="KAA8915112.1"/>
    <property type="molecule type" value="Genomic_DNA"/>
</dbReference>
<evidence type="ECO:0000256" key="5">
    <source>
        <dbReference type="ARBA" id="ARBA00022553"/>
    </source>
</evidence>
<evidence type="ECO:0000256" key="2">
    <source>
        <dbReference type="ARBA" id="ARBA00004496"/>
    </source>
</evidence>
<gene>
    <name evidence="9" type="ORF">TRICI_002721</name>
</gene>
<dbReference type="OrthoDB" id="4033880at2759"/>
<dbReference type="PROSITE" id="PS50942">
    <property type="entry name" value="ENTH"/>
    <property type="match status" value="1"/>
</dbReference>
<dbReference type="GO" id="GO:0005886">
    <property type="term" value="C:plasma membrane"/>
    <property type="evidence" value="ECO:0007669"/>
    <property type="project" value="TreeGrafter"/>
</dbReference>
<dbReference type="GO" id="GO:0005768">
    <property type="term" value="C:endosome"/>
    <property type="evidence" value="ECO:0007669"/>
    <property type="project" value="TreeGrafter"/>
</dbReference>
<comment type="similarity">
    <text evidence="3">Belongs to the epsin family.</text>
</comment>
<feature type="domain" description="ENTH" evidence="8">
    <location>
        <begin position="1"/>
        <end position="88"/>
    </location>
</feature>
<evidence type="ECO:0000313" key="10">
    <source>
        <dbReference type="Proteomes" id="UP000761534"/>
    </source>
</evidence>
<accession>A0A642VBQ4</accession>
<evidence type="ECO:0000256" key="4">
    <source>
        <dbReference type="ARBA" id="ARBA00022490"/>
    </source>
</evidence>
<dbReference type="GO" id="GO:0005543">
    <property type="term" value="F:phospholipid binding"/>
    <property type="evidence" value="ECO:0007669"/>
    <property type="project" value="TreeGrafter"/>
</dbReference>
<dbReference type="PANTHER" id="PTHR12276">
    <property type="entry name" value="EPSIN/ENT-RELATED"/>
    <property type="match status" value="1"/>
</dbReference>
<dbReference type="GO" id="GO:0030125">
    <property type="term" value="C:clathrin vesicle coat"/>
    <property type="evidence" value="ECO:0007669"/>
    <property type="project" value="TreeGrafter"/>
</dbReference>
<dbReference type="SMART" id="SM00273">
    <property type="entry name" value="ENTH"/>
    <property type="match status" value="1"/>
</dbReference>
<dbReference type="GO" id="GO:0030276">
    <property type="term" value="F:clathrin binding"/>
    <property type="evidence" value="ECO:0007669"/>
    <property type="project" value="TreeGrafter"/>
</dbReference>
<comment type="caution">
    <text evidence="9">The sequence shown here is derived from an EMBL/GenBank/DDBJ whole genome shotgun (WGS) entry which is preliminary data.</text>
</comment>
<dbReference type="SUPFAM" id="SSF48464">
    <property type="entry name" value="ENTH/VHS domain"/>
    <property type="match status" value="1"/>
</dbReference>
<keyword evidence="10" id="KW-1185">Reference proteome</keyword>
<dbReference type="InterPro" id="IPR013809">
    <property type="entry name" value="ENTH"/>
</dbReference>
<feature type="compositionally biased region" description="Low complexity" evidence="7">
    <location>
        <begin position="299"/>
        <end position="325"/>
    </location>
</feature>
<dbReference type="Gene3D" id="1.25.40.90">
    <property type="match status" value="1"/>
</dbReference>
<dbReference type="GO" id="GO:0006897">
    <property type="term" value="P:endocytosis"/>
    <property type="evidence" value="ECO:0007669"/>
    <property type="project" value="TreeGrafter"/>
</dbReference>
<dbReference type="GO" id="GO:0007015">
    <property type="term" value="P:actin filament organization"/>
    <property type="evidence" value="ECO:0007669"/>
    <property type="project" value="TreeGrafter"/>
</dbReference>
<dbReference type="InterPro" id="IPR008942">
    <property type="entry name" value="ENTH_VHS"/>
</dbReference>
<evidence type="ECO:0000256" key="1">
    <source>
        <dbReference type="ARBA" id="ARBA00004170"/>
    </source>
</evidence>
<dbReference type="InterPro" id="IPR003903">
    <property type="entry name" value="UIM_dom"/>
</dbReference>
<evidence type="ECO:0000256" key="6">
    <source>
        <dbReference type="ARBA" id="ARBA00023121"/>
    </source>
</evidence>
<sequence>MDMIDRRLNDKGKNWRHVMKALTLLDYIIHYGSENVVLWSKDNLYIIKTLREFQYIDEEGRDQGANIRAKARELTSLLQDDDRLRAERTSKNGRRGRRRGSSRPPPPTRPPLSGSNTGRSNRRGSPTDSDLQRALEESRLTAEEEERRRRQMMATQSDTDLQKALKLSKEEEQYRGQLSQNNILFDSANNNNSQPNLIDTSDVWQPQTQPQFVQQQPPPQFFQQQQQQPMVTGMMPQQQQQVDLFGNPIQQPMATGMLQNAYATGGQFPQQQFAQPQQQPEPQPLQPLKTGSNNPFAKQNQQQQSTGPTQPSSQSLSQLSNGGQPPLQQTTTGGGLKPQRTNNFDNQHMSELNTLLATGDGIDTFGNVGDLRIPAQHTKSTYVNSAGQGLTTQPTNNPFMAQYTGVATTNQIQPAFTGYGFGNAQQSQQSYQQQQQKQNNNLIDL</sequence>
<protein>
    <recommendedName>
        <fullName evidence="8">ENTH domain-containing protein</fullName>
    </recommendedName>
</protein>
<feature type="compositionally biased region" description="Basic residues" evidence="7">
    <location>
        <begin position="91"/>
        <end position="101"/>
    </location>
</feature>
<dbReference type="PANTHER" id="PTHR12276:SF110">
    <property type="entry name" value="EPSIN-1-RELATED"/>
    <property type="match status" value="1"/>
</dbReference>
<evidence type="ECO:0000256" key="7">
    <source>
        <dbReference type="SAM" id="MobiDB-lite"/>
    </source>
</evidence>
<keyword evidence="4" id="KW-0963">Cytoplasm</keyword>
<reference evidence="9" key="1">
    <citation type="journal article" date="2019" name="G3 (Bethesda)">
        <title>Genome Assemblies of Two Rare Opportunistic Yeast Pathogens: Diutina rugosa (syn. Candida rugosa) and Trichomonascus ciferrii (syn. Candida ciferrii).</title>
        <authorList>
            <person name="Mixao V."/>
            <person name="Saus E."/>
            <person name="Hansen A.P."/>
            <person name="Lass-Florl C."/>
            <person name="Gabaldon T."/>
        </authorList>
    </citation>
    <scope>NUCLEOTIDE SEQUENCE</scope>
    <source>
        <strain evidence="9">CBS 4856</strain>
    </source>
</reference>
<feature type="region of interest" description="Disordered" evidence="7">
    <location>
        <begin position="79"/>
        <end position="162"/>
    </location>
</feature>
<dbReference type="AlphaFoldDB" id="A0A642VBQ4"/>
<evidence type="ECO:0000256" key="3">
    <source>
        <dbReference type="ARBA" id="ARBA00010130"/>
    </source>
</evidence>
<feature type="compositionally biased region" description="Basic and acidic residues" evidence="7">
    <location>
        <begin position="130"/>
        <end position="148"/>
    </location>
</feature>
<dbReference type="Proteomes" id="UP000761534">
    <property type="component" value="Unassembled WGS sequence"/>
</dbReference>
<dbReference type="VEuPathDB" id="FungiDB:TRICI_002721"/>
<name>A0A642VBQ4_9ASCO</name>
<feature type="region of interest" description="Disordered" evidence="7">
    <location>
        <begin position="270"/>
        <end position="345"/>
    </location>
</feature>
<keyword evidence="6" id="KW-0446">Lipid-binding</keyword>
<feature type="compositionally biased region" description="Polar residues" evidence="7">
    <location>
        <begin position="116"/>
        <end position="129"/>
    </location>
</feature>
<organism evidence="9 10">
    <name type="scientific">Trichomonascus ciferrii</name>
    <dbReference type="NCBI Taxonomy" id="44093"/>
    <lineage>
        <taxon>Eukaryota</taxon>
        <taxon>Fungi</taxon>
        <taxon>Dikarya</taxon>
        <taxon>Ascomycota</taxon>
        <taxon>Saccharomycotina</taxon>
        <taxon>Dipodascomycetes</taxon>
        <taxon>Dipodascales</taxon>
        <taxon>Trichomonascaceae</taxon>
        <taxon>Trichomonascus</taxon>
        <taxon>Trichomonascus ciferrii complex</taxon>
    </lineage>
</organism>
<evidence type="ECO:0000313" key="9">
    <source>
        <dbReference type="EMBL" id="KAA8915112.1"/>
    </source>
</evidence>
<feature type="compositionally biased region" description="Basic and acidic residues" evidence="7">
    <location>
        <begin position="80"/>
        <end position="90"/>
    </location>
</feature>
<dbReference type="Pfam" id="PF01417">
    <property type="entry name" value="ENTH"/>
    <property type="match status" value="1"/>
</dbReference>
<dbReference type="SMART" id="SM00726">
    <property type="entry name" value="UIM"/>
    <property type="match status" value="2"/>
</dbReference>
<keyword evidence="5" id="KW-0597">Phosphoprotein</keyword>